<dbReference type="EMBL" id="MN740503">
    <property type="protein sequence ID" value="QHU30096.1"/>
    <property type="molecule type" value="Genomic_DNA"/>
</dbReference>
<name>A0A6C0LGI2_9ZZZZ</name>
<evidence type="ECO:0000256" key="1">
    <source>
        <dbReference type="SAM" id="MobiDB-lite"/>
    </source>
</evidence>
<dbReference type="AlphaFoldDB" id="A0A6C0LGI2"/>
<sequence>MAQVIEIGDLQEVPVISLNKVGSDGSSGGSDNISISEPSMRGGATRSVNFGSGVELLMNDKKKSGGKKAEGTDIDLGDLNDLEAELNGLAEDVNAAPGSSRGIKMQSKSGLFKDALGGDIKLSFSGKDSLSGGRDNSSDSITLGGPINLGKSTASKAQTDDGFKKFGNIPINPDKPVSMNPRLSPEEMLKEKFSVLRKLESLEAKGVKLTKKYSMESNLQEMKGEYEMIISEKEKSNSVKFQGKMLMAAITGIEFLNNRFDPFDVKLDGWGEQVNENIDDYDEIFAELHEKYQSKAKMAPELKLLFQLGGSAIMVHMTNTMFKSAMPGMDDIMRQNPELMQQFTQAAVGSMGQNNPGFGGFMNGIMGDQQQRRQAPPNNVAPGPPPAAMKTRVDRSERSQIPTNRPDMTAARGNGAGGGVDITDNYQSVGPQAPLRSSRESGPRPEMKGPSDISDILSNLKTKKVTVSNDRNVPVNDSSTVSIQDLKDMSNTKIPSRSNNRRKKSEKTSISLDI</sequence>
<feature type="region of interest" description="Disordered" evidence="1">
    <location>
        <begin position="20"/>
        <end position="47"/>
    </location>
</feature>
<organism evidence="2">
    <name type="scientific">viral metagenome</name>
    <dbReference type="NCBI Taxonomy" id="1070528"/>
    <lineage>
        <taxon>unclassified sequences</taxon>
        <taxon>metagenomes</taxon>
        <taxon>organismal metagenomes</taxon>
    </lineage>
</organism>
<feature type="compositionally biased region" description="Polar residues" evidence="1">
    <location>
        <begin position="456"/>
        <end position="484"/>
    </location>
</feature>
<reference evidence="2" key="1">
    <citation type="journal article" date="2020" name="Nature">
        <title>Giant virus diversity and host interactions through global metagenomics.</title>
        <authorList>
            <person name="Schulz F."/>
            <person name="Roux S."/>
            <person name="Paez-Espino D."/>
            <person name="Jungbluth S."/>
            <person name="Walsh D.A."/>
            <person name="Denef V.J."/>
            <person name="McMahon K.D."/>
            <person name="Konstantinidis K.T."/>
            <person name="Eloe-Fadrosh E.A."/>
            <person name="Kyrpides N.C."/>
            <person name="Woyke T."/>
        </authorList>
    </citation>
    <scope>NUCLEOTIDE SEQUENCE</scope>
    <source>
        <strain evidence="2">GVMAG-M-3300027833-11</strain>
    </source>
</reference>
<accession>A0A6C0LGI2</accession>
<dbReference type="InterPro" id="IPR043910">
    <property type="entry name" value="DUF5767"/>
</dbReference>
<evidence type="ECO:0000313" key="2">
    <source>
        <dbReference type="EMBL" id="QHU30096.1"/>
    </source>
</evidence>
<feature type="region of interest" description="Disordered" evidence="1">
    <location>
        <begin position="370"/>
        <end position="514"/>
    </location>
</feature>
<feature type="compositionally biased region" description="Basic and acidic residues" evidence="1">
    <location>
        <begin position="437"/>
        <end position="449"/>
    </location>
</feature>
<proteinExistence type="predicted"/>
<dbReference type="Pfam" id="PF19071">
    <property type="entry name" value="DUF5767"/>
    <property type="match status" value="1"/>
</dbReference>
<protein>
    <submittedName>
        <fullName evidence="2">Uncharacterized protein</fullName>
    </submittedName>
</protein>
<feature type="region of interest" description="Disordered" evidence="1">
    <location>
        <begin position="127"/>
        <end position="151"/>
    </location>
</feature>